<feature type="chain" id="PRO_5003117229" evidence="7">
    <location>
        <begin position="21"/>
        <end position="414"/>
    </location>
</feature>
<dbReference type="GO" id="GO:0016020">
    <property type="term" value="C:membrane"/>
    <property type="evidence" value="ECO:0007669"/>
    <property type="project" value="UniProtKB-SubCell"/>
</dbReference>
<feature type="transmembrane region" description="Helical" evidence="6">
    <location>
        <begin position="125"/>
        <end position="145"/>
    </location>
</feature>
<evidence type="ECO:0000256" key="4">
    <source>
        <dbReference type="ARBA" id="ARBA00023136"/>
    </source>
</evidence>
<feature type="compositionally biased region" description="Low complexity" evidence="5">
    <location>
        <begin position="55"/>
        <end position="67"/>
    </location>
</feature>
<gene>
    <name evidence="9" type="primary">phosphate/phosph</name>
    <name evidence="9" type="ORF">Esi_0292_0033</name>
</gene>
<feature type="region of interest" description="Disordered" evidence="5">
    <location>
        <begin position="36"/>
        <end position="85"/>
    </location>
</feature>
<reference evidence="9 10" key="1">
    <citation type="journal article" date="2010" name="Nature">
        <title>The Ectocarpus genome and the independent evolution of multicellularity in brown algae.</title>
        <authorList>
            <person name="Cock J.M."/>
            <person name="Sterck L."/>
            <person name="Rouze P."/>
            <person name="Scornet D."/>
            <person name="Allen A.E."/>
            <person name="Amoutzias G."/>
            <person name="Anthouard V."/>
            <person name="Artiguenave F."/>
            <person name="Aury J.M."/>
            <person name="Badger J.H."/>
            <person name="Beszteri B."/>
            <person name="Billiau K."/>
            <person name="Bonnet E."/>
            <person name="Bothwell J.H."/>
            <person name="Bowler C."/>
            <person name="Boyen C."/>
            <person name="Brownlee C."/>
            <person name="Carrano C.J."/>
            <person name="Charrier B."/>
            <person name="Cho G.Y."/>
            <person name="Coelho S.M."/>
            <person name="Collen J."/>
            <person name="Corre E."/>
            <person name="Da Silva C."/>
            <person name="Delage L."/>
            <person name="Delaroque N."/>
            <person name="Dittami S.M."/>
            <person name="Doulbeau S."/>
            <person name="Elias M."/>
            <person name="Farnham G."/>
            <person name="Gachon C.M."/>
            <person name="Gschloessl B."/>
            <person name="Heesch S."/>
            <person name="Jabbari K."/>
            <person name="Jubin C."/>
            <person name="Kawai H."/>
            <person name="Kimura K."/>
            <person name="Kloareg B."/>
            <person name="Kupper F.C."/>
            <person name="Lang D."/>
            <person name="Le Bail A."/>
            <person name="Leblanc C."/>
            <person name="Lerouge P."/>
            <person name="Lohr M."/>
            <person name="Lopez P.J."/>
            <person name="Martens C."/>
            <person name="Maumus F."/>
            <person name="Michel G."/>
            <person name="Miranda-Saavedra D."/>
            <person name="Morales J."/>
            <person name="Moreau H."/>
            <person name="Motomura T."/>
            <person name="Nagasato C."/>
            <person name="Napoli C.A."/>
            <person name="Nelson D.R."/>
            <person name="Nyvall-Collen P."/>
            <person name="Peters A.F."/>
            <person name="Pommier C."/>
            <person name="Potin P."/>
            <person name="Poulain J."/>
            <person name="Quesneville H."/>
            <person name="Read B."/>
            <person name="Rensing S.A."/>
            <person name="Ritter A."/>
            <person name="Rousvoal S."/>
            <person name="Samanta M."/>
            <person name="Samson G."/>
            <person name="Schroeder D.C."/>
            <person name="Segurens B."/>
            <person name="Strittmatter M."/>
            <person name="Tonon T."/>
            <person name="Tregear J.W."/>
            <person name="Valentin K."/>
            <person name="von Dassow P."/>
            <person name="Yamagishi T."/>
            <person name="Van de Peer Y."/>
            <person name="Wincker P."/>
        </authorList>
    </citation>
    <scope>NUCLEOTIDE SEQUENCE [LARGE SCALE GENOMIC DNA]</scope>
    <source>
        <strain evidence="10">Ec32 / CCAP1310/4</strain>
    </source>
</reference>
<accession>D8LKC0</accession>
<dbReference type="AlphaFoldDB" id="D8LKC0"/>
<dbReference type="InterPro" id="IPR050186">
    <property type="entry name" value="TPT_transporter"/>
</dbReference>
<evidence type="ECO:0000313" key="10">
    <source>
        <dbReference type="Proteomes" id="UP000002630"/>
    </source>
</evidence>
<evidence type="ECO:0000256" key="7">
    <source>
        <dbReference type="SAM" id="SignalP"/>
    </source>
</evidence>
<keyword evidence="10" id="KW-1185">Reference proteome</keyword>
<dbReference type="SUPFAM" id="SSF103481">
    <property type="entry name" value="Multidrug resistance efflux transporter EmrE"/>
    <property type="match status" value="1"/>
</dbReference>
<keyword evidence="3 6" id="KW-1133">Transmembrane helix</keyword>
<evidence type="ECO:0000256" key="1">
    <source>
        <dbReference type="ARBA" id="ARBA00004141"/>
    </source>
</evidence>
<feature type="signal peptide" evidence="7">
    <location>
        <begin position="1"/>
        <end position="20"/>
    </location>
</feature>
<dbReference type="InParanoid" id="D8LKC0"/>
<dbReference type="eggNOG" id="KOG1441">
    <property type="taxonomic scope" value="Eukaryota"/>
</dbReference>
<dbReference type="InterPro" id="IPR037185">
    <property type="entry name" value="EmrE-like"/>
</dbReference>
<feature type="transmembrane region" description="Helical" evidence="6">
    <location>
        <begin position="165"/>
        <end position="185"/>
    </location>
</feature>
<organism evidence="9 10">
    <name type="scientific">Ectocarpus siliculosus</name>
    <name type="common">Brown alga</name>
    <name type="synonym">Conferva siliculosa</name>
    <dbReference type="NCBI Taxonomy" id="2880"/>
    <lineage>
        <taxon>Eukaryota</taxon>
        <taxon>Sar</taxon>
        <taxon>Stramenopiles</taxon>
        <taxon>Ochrophyta</taxon>
        <taxon>PX clade</taxon>
        <taxon>Phaeophyceae</taxon>
        <taxon>Ectocarpales</taxon>
        <taxon>Ectocarpaceae</taxon>
        <taxon>Ectocarpus</taxon>
    </lineage>
</organism>
<dbReference type="InterPro" id="IPR004853">
    <property type="entry name" value="Sugar_P_trans_dom"/>
</dbReference>
<keyword evidence="7" id="KW-0732">Signal</keyword>
<evidence type="ECO:0000313" key="9">
    <source>
        <dbReference type="EMBL" id="CBN76065.1"/>
    </source>
</evidence>
<evidence type="ECO:0000256" key="2">
    <source>
        <dbReference type="ARBA" id="ARBA00022692"/>
    </source>
</evidence>
<feature type="transmembrane region" description="Helical" evidence="6">
    <location>
        <begin position="96"/>
        <end position="113"/>
    </location>
</feature>
<dbReference type="EMBL" id="FN649727">
    <property type="protein sequence ID" value="CBN76065.1"/>
    <property type="molecule type" value="Genomic_DNA"/>
</dbReference>
<sequence length="414" mass="43693">MRGAPPLLLVASLLVPPGLSHTVALDARRGRQAGQHELLLPSTARSQAAPRSRRINSSSDSSGAAGLLRGGDGAGPATRSSLTAEAGSGLKDRARVLGYFGLWYALNVWYNIVNKKVLNALPLPSSIAVLQLGIGSLWVGTQWLVRARTPPGKLAATGAARLAPVAFFHGGGQLATVLSLGAGAVSFTHVVKAMEPFFSALVAAVWFRQIFRWQVYASLLPVVAGVSLACAKEINFSWVSFLAAMASNLLFACRANFSKALMTRPPFEGGASTSSANLYGLVTIVSFVVFAPFAALTGWSKWGPAWESAMENGHQGRALVLSVLLSGISHYLNNEVMYLALGSVHPTTLAVGNTMKRVFIVVASLIVFKTPISRLGMVGSAIAVGGVLVYSLARQHYGVLDQGKRPEGRSSSKR</sequence>
<feature type="transmembrane region" description="Helical" evidence="6">
    <location>
        <begin position="236"/>
        <end position="257"/>
    </location>
</feature>
<dbReference type="PANTHER" id="PTHR11132">
    <property type="entry name" value="SOLUTE CARRIER FAMILY 35"/>
    <property type="match status" value="1"/>
</dbReference>
<protein>
    <submittedName>
        <fullName evidence="9">Phosphate/phosphoenolpyruvate translocator protein</fullName>
    </submittedName>
</protein>
<comment type="subcellular location">
    <subcellularLocation>
        <location evidence="1">Membrane</location>
        <topology evidence="1">Multi-pass membrane protein</topology>
    </subcellularLocation>
</comment>
<dbReference type="Pfam" id="PF03151">
    <property type="entry name" value="TPT"/>
    <property type="match status" value="1"/>
</dbReference>
<keyword evidence="4 6" id="KW-0472">Membrane</keyword>
<evidence type="ECO:0000259" key="8">
    <source>
        <dbReference type="Pfam" id="PF03151"/>
    </source>
</evidence>
<dbReference type="Proteomes" id="UP000002630">
    <property type="component" value="Linkage Group LG02"/>
</dbReference>
<feature type="transmembrane region" description="Helical" evidence="6">
    <location>
        <begin position="374"/>
        <end position="393"/>
    </location>
</feature>
<keyword evidence="2 6" id="KW-0812">Transmembrane</keyword>
<dbReference type="EMBL" id="FN648478">
    <property type="protein sequence ID" value="CBN76065.1"/>
    <property type="molecule type" value="Genomic_DNA"/>
</dbReference>
<proteinExistence type="predicted"/>
<evidence type="ECO:0000256" key="5">
    <source>
        <dbReference type="SAM" id="MobiDB-lite"/>
    </source>
</evidence>
<name>D8LKC0_ECTSI</name>
<feature type="domain" description="Sugar phosphate transporter" evidence="8">
    <location>
        <begin position="95"/>
        <end position="391"/>
    </location>
</feature>
<dbReference type="OrthoDB" id="6418713at2759"/>
<dbReference type="OMA" id="SYPLAVW"/>
<evidence type="ECO:0000256" key="6">
    <source>
        <dbReference type="SAM" id="Phobius"/>
    </source>
</evidence>
<feature type="transmembrane region" description="Helical" evidence="6">
    <location>
        <begin position="278"/>
        <end position="299"/>
    </location>
</feature>
<evidence type="ECO:0000256" key="3">
    <source>
        <dbReference type="ARBA" id="ARBA00022989"/>
    </source>
</evidence>